<dbReference type="PRINTS" id="PR00778">
    <property type="entry name" value="HTHARSR"/>
</dbReference>
<evidence type="ECO:0000256" key="3">
    <source>
        <dbReference type="ARBA" id="ARBA00023163"/>
    </source>
</evidence>
<dbReference type="Proteomes" id="UP000192273">
    <property type="component" value="Chromosome"/>
</dbReference>
<dbReference type="Gene3D" id="1.10.10.10">
    <property type="entry name" value="Winged helix-like DNA-binding domain superfamily/Winged helix DNA-binding domain"/>
    <property type="match status" value="1"/>
</dbReference>
<dbReference type="KEGG" id="rmm:ROSMUCSMR3_02200"/>
<dbReference type="InterPro" id="IPR011991">
    <property type="entry name" value="ArsR-like_HTH"/>
</dbReference>
<dbReference type="RefSeq" id="WP_008282615.1">
    <property type="nucleotide sequence ID" value="NZ_CP020474.1"/>
</dbReference>
<dbReference type="PANTHER" id="PTHR43132:SF2">
    <property type="entry name" value="ARSENICAL RESISTANCE OPERON REPRESSOR ARSR-RELATED"/>
    <property type="match status" value="1"/>
</dbReference>
<gene>
    <name evidence="5" type="ORF">ROSMUCSMR3_02200</name>
</gene>
<dbReference type="AlphaFoldDB" id="A0A1V0RQ15"/>
<sequence>MSITSPTARALAALGHDTRLAIFRLLVRAGDDGLNVGDIGQHLDQAPSTLAHHLSALVDAGLVVQERQGRTVINRVDYAAMRRTLDFLTSECCTGVKLAKTETETAA</sequence>
<dbReference type="InterPro" id="IPR001845">
    <property type="entry name" value="HTH_ArsR_DNA-bd_dom"/>
</dbReference>
<reference evidence="5 6" key="1">
    <citation type="submission" date="2017-03" db="EMBL/GenBank/DDBJ databases">
        <title>Genome Sequence of Roseovarius mucosus strain SMR3 Isolated from a culture of the Diatom Skeletonema marinoi.</title>
        <authorList>
            <person name="Topel M."/>
            <person name="Pinder M."/>
            <person name="Johansson O.N."/>
            <person name="Kourtchenko O."/>
            <person name="Godhe A."/>
            <person name="Clarke A.K."/>
        </authorList>
    </citation>
    <scope>NUCLEOTIDE SEQUENCE [LARGE SCALE GENOMIC DNA]</scope>
    <source>
        <strain evidence="5 6">SMR3</strain>
    </source>
</reference>
<name>A0A1V0RQ15_9RHOB</name>
<evidence type="ECO:0000256" key="1">
    <source>
        <dbReference type="ARBA" id="ARBA00023015"/>
    </source>
</evidence>
<dbReference type="OrthoDB" id="9804742at2"/>
<keyword evidence="3" id="KW-0804">Transcription</keyword>
<feature type="domain" description="HTH arsR-type" evidence="4">
    <location>
        <begin position="1"/>
        <end position="96"/>
    </location>
</feature>
<dbReference type="InterPro" id="IPR036388">
    <property type="entry name" value="WH-like_DNA-bd_sf"/>
</dbReference>
<dbReference type="Pfam" id="PF12840">
    <property type="entry name" value="HTH_20"/>
    <property type="match status" value="1"/>
</dbReference>
<evidence type="ECO:0000259" key="4">
    <source>
        <dbReference type="PROSITE" id="PS50987"/>
    </source>
</evidence>
<dbReference type="EMBL" id="CP020474">
    <property type="protein sequence ID" value="ARE83672.1"/>
    <property type="molecule type" value="Genomic_DNA"/>
</dbReference>
<dbReference type="GO" id="GO:0003677">
    <property type="term" value="F:DNA binding"/>
    <property type="evidence" value="ECO:0007669"/>
    <property type="project" value="UniProtKB-KW"/>
</dbReference>
<organism evidence="5 6">
    <name type="scientific">Roseovarius mucosus</name>
    <dbReference type="NCBI Taxonomy" id="215743"/>
    <lineage>
        <taxon>Bacteria</taxon>
        <taxon>Pseudomonadati</taxon>
        <taxon>Pseudomonadota</taxon>
        <taxon>Alphaproteobacteria</taxon>
        <taxon>Rhodobacterales</taxon>
        <taxon>Roseobacteraceae</taxon>
        <taxon>Roseovarius</taxon>
    </lineage>
</organism>
<dbReference type="PROSITE" id="PS50987">
    <property type="entry name" value="HTH_ARSR_2"/>
    <property type="match status" value="1"/>
</dbReference>
<dbReference type="CDD" id="cd00090">
    <property type="entry name" value="HTH_ARSR"/>
    <property type="match status" value="1"/>
</dbReference>
<dbReference type="InterPro" id="IPR036390">
    <property type="entry name" value="WH_DNA-bd_sf"/>
</dbReference>
<evidence type="ECO:0000313" key="6">
    <source>
        <dbReference type="Proteomes" id="UP000192273"/>
    </source>
</evidence>
<proteinExistence type="predicted"/>
<dbReference type="InterPro" id="IPR051011">
    <property type="entry name" value="Metal_resp_trans_reg"/>
</dbReference>
<evidence type="ECO:0000256" key="2">
    <source>
        <dbReference type="ARBA" id="ARBA00023125"/>
    </source>
</evidence>
<dbReference type="GO" id="GO:0003700">
    <property type="term" value="F:DNA-binding transcription factor activity"/>
    <property type="evidence" value="ECO:0007669"/>
    <property type="project" value="InterPro"/>
</dbReference>
<evidence type="ECO:0000313" key="5">
    <source>
        <dbReference type="EMBL" id="ARE83672.1"/>
    </source>
</evidence>
<dbReference type="NCBIfam" id="NF033788">
    <property type="entry name" value="HTH_metalloreg"/>
    <property type="match status" value="1"/>
</dbReference>
<dbReference type="SUPFAM" id="SSF46785">
    <property type="entry name" value="Winged helix' DNA-binding domain"/>
    <property type="match status" value="1"/>
</dbReference>
<protein>
    <submittedName>
        <fullName evidence="5">DNA-binding transcriptional repressor ArsR</fullName>
    </submittedName>
</protein>
<keyword evidence="6" id="KW-1185">Reference proteome</keyword>
<keyword evidence="2 5" id="KW-0238">DNA-binding</keyword>
<keyword evidence="1" id="KW-0805">Transcription regulation</keyword>
<accession>A0A1V0RQ15</accession>
<dbReference type="PANTHER" id="PTHR43132">
    <property type="entry name" value="ARSENICAL RESISTANCE OPERON REPRESSOR ARSR-RELATED"/>
    <property type="match status" value="1"/>
</dbReference>
<dbReference type="SMART" id="SM00418">
    <property type="entry name" value="HTH_ARSR"/>
    <property type="match status" value="1"/>
</dbReference>